<comment type="caution">
    <text evidence="2">The sequence shown here is derived from an EMBL/GenBank/DDBJ whole genome shotgun (WGS) entry which is preliminary data.</text>
</comment>
<reference evidence="2 3" key="1">
    <citation type="journal article" date="2019" name="Commun. Biol.">
        <title>The bagworm genome reveals a unique fibroin gene that provides high tensile strength.</title>
        <authorList>
            <person name="Kono N."/>
            <person name="Nakamura H."/>
            <person name="Ohtoshi R."/>
            <person name="Tomita M."/>
            <person name="Numata K."/>
            <person name="Arakawa K."/>
        </authorList>
    </citation>
    <scope>NUCLEOTIDE SEQUENCE [LARGE SCALE GENOMIC DNA]</scope>
</reference>
<evidence type="ECO:0000313" key="3">
    <source>
        <dbReference type="Proteomes" id="UP000299102"/>
    </source>
</evidence>
<feature type="compositionally biased region" description="Basic and acidic residues" evidence="1">
    <location>
        <begin position="103"/>
        <end position="113"/>
    </location>
</feature>
<evidence type="ECO:0000256" key="1">
    <source>
        <dbReference type="SAM" id="MobiDB-lite"/>
    </source>
</evidence>
<dbReference type="EMBL" id="BGZK01001173">
    <property type="protein sequence ID" value="GBP73436.1"/>
    <property type="molecule type" value="Genomic_DNA"/>
</dbReference>
<accession>A0A4C1YBH6</accession>
<proteinExistence type="predicted"/>
<evidence type="ECO:0000313" key="2">
    <source>
        <dbReference type="EMBL" id="GBP73436.1"/>
    </source>
</evidence>
<organism evidence="2 3">
    <name type="scientific">Eumeta variegata</name>
    <name type="common">Bagworm moth</name>
    <name type="synonym">Eumeta japonica</name>
    <dbReference type="NCBI Taxonomy" id="151549"/>
    <lineage>
        <taxon>Eukaryota</taxon>
        <taxon>Metazoa</taxon>
        <taxon>Ecdysozoa</taxon>
        <taxon>Arthropoda</taxon>
        <taxon>Hexapoda</taxon>
        <taxon>Insecta</taxon>
        <taxon>Pterygota</taxon>
        <taxon>Neoptera</taxon>
        <taxon>Endopterygota</taxon>
        <taxon>Lepidoptera</taxon>
        <taxon>Glossata</taxon>
        <taxon>Ditrysia</taxon>
        <taxon>Tineoidea</taxon>
        <taxon>Psychidae</taxon>
        <taxon>Oiketicinae</taxon>
        <taxon>Eumeta</taxon>
    </lineage>
</organism>
<feature type="region of interest" description="Disordered" evidence="1">
    <location>
        <begin position="79"/>
        <end position="113"/>
    </location>
</feature>
<sequence length="113" mass="12732">MQTSYHVEIYNFYLPLWEIGRECKSVAVTGVSSYEARAHKARRARPPAAPHEELLIAISLVRFANPTISNTKAFSHLIDEKAQNKQRRAASKRIGGTSQFDHNSLDRVEPRGA</sequence>
<dbReference type="AlphaFoldDB" id="A0A4C1YBH6"/>
<protein>
    <submittedName>
        <fullName evidence="2">Uncharacterized protein</fullName>
    </submittedName>
</protein>
<dbReference type="Proteomes" id="UP000299102">
    <property type="component" value="Unassembled WGS sequence"/>
</dbReference>
<keyword evidence="3" id="KW-1185">Reference proteome</keyword>
<name>A0A4C1YBH6_EUMVA</name>
<gene>
    <name evidence="2" type="ORF">EVAR_56912_1</name>
</gene>